<accession>A0ABQ2D8D3</accession>
<dbReference type="InterPro" id="IPR052710">
    <property type="entry name" value="CAAX_protease"/>
</dbReference>
<gene>
    <name evidence="3" type="ORF">GCM10007173_05130</name>
</gene>
<dbReference type="PANTHER" id="PTHR36435">
    <property type="entry name" value="SLR1288 PROTEIN"/>
    <property type="match status" value="1"/>
</dbReference>
<feature type="transmembrane region" description="Helical" evidence="1">
    <location>
        <begin position="230"/>
        <end position="250"/>
    </location>
</feature>
<dbReference type="GeneID" id="303302915"/>
<keyword evidence="1" id="KW-0812">Transmembrane</keyword>
<evidence type="ECO:0000259" key="2">
    <source>
        <dbReference type="Pfam" id="PF02517"/>
    </source>
</evidence>
<keyword evidence="1" id="KW-1133">Transmembrane helix</keyword>
<protein>
    <submittedName>
        <fullName evidence="3">Peptidase</fullName>
    </submittedName>
</protein>
<organism evidence="3 4">
    <name type="scientific">Glutamicibacter ardleyensis</name>
    <dbReference type="NCBI Taxonomy" id="225894"/>
    <lineage>
        <taxon>Bacteria</taxon>
        <taxon>Bacillati</taxon>
        <taxon>Actinomycetota</taxon>
        <taxon>Actinomycetes</taxon>
        <taxon>Micrococcales</taxon>
        <taxon>Micrococcaceae</taxon>
        <taxon>Glutamicibacter</taxon>
    </lineage>
</organism>
<evidence type="ECO:0000256" key="1">
    <source>
        <dbReference type="SAM" id="Phobius"/>
    </source>
</evidence>
<keyword evidence="4" id="KW-1185">Reference proteome</keyword>
<feature type="transmembrane region" description="Helical" evidence="1">
    <location>
        <begin position="102"/>
        <end position="126"/>
    </location>
</feature>
<dbReference type="InterPro" id="IPR003675">
    <property type="entry name" value="Rce1/LyrA-like_dom"/>
</dbReference>
<name>A0ABQ2D8D3_9MICC</name>
<reference evidence="4" key="1">
    <citation type="journal article" date="2019" name="Int. J. Syst. Evol. Microbiol.">
        <title>The Global Catalogue of Microorganisms (GCM) 10K type strain sequencing project: providing services to taxonomists for standard genome sequencing and annotation.</title>
        <authorList>
            <consortium name="The Broad Institute Genomics Platform"/>
            <consortium name="The Broad Institute Genome Sequencing Center for Infectious Disease"/>
            <person name="Wu L."/>
            <person name="Ma J."/>
        </authorList>
    </citation>
    <scope>NUCLEOTIDE SEQUENCE [LARGE SCALE GENOMIC DNA]</scope>
    <source>
        <strain evidence="4">CGMCC 1.3685</strain>
    </source>
</reference>
<comment type="caution">
    <text evidence="3">The sequence shown here is derived from an EMBL/GenBank/DDBJ whole genome shotgun (WGS) entry which is preliminary data.</text>
</comment>
<dbReference type="EMBL" id="BMKX01000001">
    <property type="protein sequence ID" value="GGJ49489.1"/>
    <property type="molecule type" value="Genomic_DNA"/>
</dbReference>
<sequence>MQQPPPYSQQYFLPRRKQRVFDPGAMTRGDWWTVVAYILFFVLGGASLIGLIPGYFSAFDTQEQALFGINLILYTTFFIVAMVHCGAHFFESFKTMKYYPWAKWLMLPGGWLLTIFFSAIVTTLFGGPQVSANQEALQGMTTAVPLPMMFVVTAVFGPFVEEYLFRHLLIGKLSRKLNIWVCALISTIVFASIHFLNGGGIASITQILPYLMLGVLMSLAYILSGKSLAYAYLLHFINNAMALLMLYLVYPLLPTGV</sequence>
<feature type="transmembrane region" description="Helical" evidence="1">
    <location>
        <begin position="146"/>
        <end position="165"/>
    </location>
</feature>
<dbReference type="Pfam" id="PF02517">
    <property type="entry name" value="Rce1-like"/>
    <property type="match status" value="1"/>
</dbReference>
<feature type="transmembrane region" description="Helical" evidence="1">
    <location>
        <begin position="68"/>
        <end position="90"/>
    </location>
</feature>
<evidence type="ECO:0000313" key="4">
    <source>
        <dbReference type="Proteomes" id="UP000606115"/>
    </source>
</evidence>
<keyword evidence="1" id="KW-0472">Membrane</keyword>
<evidence type="ECO:0000313" key="3">
    <source>
        <dbReference type="EMBL" id="GGJ49489.1"/>
    </source>
</evidence>
<dbReference type="RefSeq" id="WP_188683435.1">
    <property type="nucleotide sequence ID" value="NZ_BMKX01000001.1"/>
</dbReference>
<feature type="transmembrane region" description="Helical" evidence="1">
    <location>
        <begin position="34"/>
        <end position="56"/>
    </location>
</feature>
<dbReference type="Proteomes" id="UP000606115">
    <property type="component" value="Unassembled WGS sequence"/>
</dbReference>
<feature type="transmembrane region" description="Helical" evidence="1">
    <location>
        <begin position="177"/>
        <end position="195"/>
    </location>
</feature>
<dbReference type="PANTHER" id="PTHR36435:SF1">
    <property type="entry name" value="CAAX AMINO TERMINAL PROTEASE FAMILY PROTEIN"/>
    <property type="match status" value="1"/>
</dbReference>
<feature type="domain" description="CAAX prenyl protease 2/Lysostaphin resistance protein A-like" evidence="2">
    <location>
        <begin position="147"/>
        <end position="241"/>
    </location>
</feature>
<feature type="transmembrane region" description="Helical" evidence="1">
    <location>
        <begin position="201"/>
        <end position="223"/>
    </location>
</feature>
<proteinExistence type="predicted"/>